<dbReference type="InterPro" id="IPR033989">
    <property type="entry name" value="CD209-like_CTLD"/>
</dbReference>
<dbReference type="Proteomes" id="UP000472265">
    <property type="component" value="Chromosome 9"/>
</dbReference>
<reference evidence="3" key="3">
    <citation type="submission" date="2025-09" db="UniProtKB">
        <authorList>
            <consortium name="Ensembl"/>
        </authorList>
    </citation>
    <scope>IDENTIFICATION</scope>
</reference>
<accession>A0A671U2A0</accession>
<dbReference type="Pfam" id="PF00059">
    <property type="entry name" value="Lectin_C"/>
    <property type="match status" value="1"/>
</dbReference>
<dbReference type="CDD" id="cd03590">
    <property type="entry name" value="CLECT_DC-SIGN_like"/>
    <property type="match status" value="1"/>
</dbReference>
<sequence length="151" mass="17329">MSLCLMLFPVCPAGWKMFSFTCYLFSNKIDSLENGRKDCRDRGADLVIIDTVEKQEFIFKTIKQDIWIGLNDREKEGTWKWIDGTPLTVAYWRTGEPNDGGGWGEEDCVQIRSGVNAKESWNDVLLFRSLSNGNHMYVPERAHVTLIRSTT</sequence>
<reference evidence="3" key="2">
    <citation type="submission" date="2025-08" db="UniProtKB">
        <authorList>
            <consortium name="Ensembl"/>
        </authorList>
    </citation>
    <scope>IDENTIFICATION</scope>
</reference>
<evidence type="ECO:0000259" key="2">
    <source>
        <dbReference type="PROSITE" id="PS50041"/>
    </source>
</evidence>
<dbReference type="SUPFAM" id="SSF56436">
    <property type="entry name" value="C-type lectin-like"/>
    <property type="match status" value="1"/>
</dbReference>
<dbReference type="AlphaFoldDB" id="A0A671U2A0"/>
<dbReference type="InterPro" id="IPR016187">
    <property type="entry name" value="CTDL_fold"/>
</dbReference>
<dbReference type="InterPro" id="IPR001304">
    <property type="entry name" value="C-type_lectin-like"/>
</dbReference>
<evidence type="ECO:0000313" key="4">
    <source>
        <dbReference type="Proteomes" id="UP000472265"/>
    </source>
</evidence>
<keyword evidence="1" id="KW-0430">Lectin</keyword>
<name>A0A671U2A0_SPAAU</name>
<proteinExistence type="predicted"/>
<protein>
    <recommendedName>
        <fullName evidence="2">C-type lectin domain-containing protein</fullName>
    </recommendedName>
</protein>
<reference evidence="3" key="1">
    <citation type="submission" date="2021-04" db="EMBL/GenBank/DDBJ databases">
        <authorList>
            <consortium name="Wellcome Sanger Institute Data Sharing"/>
        </authorList>
    </citation>
    <scope>NUCLEOTIDE SEQUENCE [LARGE SCALE GENOMIC DNA]</scope>
</reference>
<dbReference type="GO" id="GO:0030246">
    <property type="term" value="F:carbohydrate binding"/>
    <property type="evidence" value="ECO:0007669"/>
    <property type="project" value="UniProtKB-KW"/>
</dbReference>
<dbReference type="Gene3D" id="3.10.100.10">
    <property type="entry name" value="Mannose-Binding Protein A, subunit A"/>
    <property type="match status" value="1"/>
</dbReference>
<feature type="domain" description="C-type lectin" evidence="2">
    <location>
        <begin position="18"/>
        <end position="123"/>
    </location>
</feature>
<dbReference type="SMART" id="SM00034">
    <property type="entry name" value="CLECT"/>
    <property type="match status" value="1"/>
</dbReference>
<dbReference type="PROSITE" id="PS50041">
    <property type="entry name" value="C_TYPE_LECTIN_2"/>
    <property type="match status" value="1"/>
</dbReference>
<evidence type="ECO:0000256" key="1">
    <source>
        <dbReference type="ARBA" id="ARBA00022734"/>
    </source>
</evidence>
<evidence type="ECO:0000313" key="3">
    <source>
        <dbReference type="Ensembl" id="ENSSAUP00010008476.1"/>
    </source>
</evidence>
<dbReference type="InterPro" id="IPR050111">
    <property type="entry name" value="C-type_lectin/snaclec_domain"/>
</dbReference>
<dbReference type="PANTHER" id="PTHR22803">
    <property type="entry name" value="MANNOSE, PHOSPHOLIPASE, LECTIN RECEPTOR RELATED"/>
    <property type="match status" value="1"/>
</dbReference>
<keyword evidence="4" id="KW-1185">Reference proteome</keyword>
<dbReference type="InterPro" id="IPR016186">
    <property type="entry name" value="C-type_lectin-like/link_sf"/>
</dbReference>
<dbReference type="Ensembl" id="ENSSAUT00010009071.1">
    <property type="protein sequence ID" value="ENSSAUP00010008476.1"/>
    <property type="gene ID" value="ENSSAUG00010004119.1"/>
</dbReference>
<organism evidence="3 4">
    <name type="scientific">Sparus aurata</name>
    <name type="common">Gilthead sea bream</name>
    <dbReference type="NCBI Taxonomy" id="8175"/>
    <lineage>
        <taxon>Eukaryota</taxon>
        <taxon>Metazoa</taxon>
        <taxon>Chordata</taxon>
        <taxon>Craniata</taxon>
        <taxon>Vertebrata</taxon>
        <taxon>Euteleostomi</taxon>
        <taxon>Actinopterygii</taxon>
        <taxon>Neopterygii</taxon>
        <taxon>Teleostei</taxon>
        <taxon>Neoteleostei</taxon>
        <taxon>Acanthomorphata</taxon>
        <taxon>Eupercaria</taxon>
        <taxon>Spariformes</taxon>
        <taxon>Sparidae</taxon>
        <taxon>Sparus</taxon>
    </lineage>
</organism>
<dbReference type="GeneTree" id="ENSGT01030000234575"/>